<name>A0A9D5DF37_9CRYT</name>
<dbReference type="Proteomes" id="UP001067231">
    <property type="component" value="Unassembled WGS sequence"/>
</dbReference>
<evidence type="ECO:0000313" key="2">
    <source>
        <dbReference type="EMBL" id="KAJ1604924.1"/>
    </source>
</evidence>
<reference evidence="2" key="1">
    <citation type="submission" date="2022-10" db="EMBL/GenBank/DDBJ databases">
        <title>Adaptive evolution leads to modifications in subtelomeric GC content in a zoonotic Cryptosporidium species.</title>
        <authorList>
            <person name="Li J."/>
            <person name="Feng Y."/>
            <person name="Xiao L."/>
        </authorList>
    </citation>
    <scope>NUCLEOTIDE SEQUENCE</scope>
    <source>
        <strain evidence="2">33844</strain>
    </source>
</reference>
<gene>
    <name evidence="2" type="ORF">OJ253_3412</name>
</gene>
<protein>
    <submittedName>
        <fullName evidence="2">Uncharacterized protein</fullName>
    </submittedName>
</protein>
<dbReference type="EMBL" id="JAPCXC010000114">
    <property type="protein sequence ID" value="KAJ1604924.1"/>
    <property type="molecule type" value="Genomic_DNA"/>
</dbReference>
<dbReference type="AlphaFoldDB" id="A0A9D5DF37"/>
<organism evidence="2">
    <name type="scientific">Cryptosporidium canis</name>
    <dbReference type="NCBI Taxonomy" id="195482"/>
    <lineage>
        <taxon>Eukaryota</taxon>
        <taxon>Sar</taxon>
        <taxon>Alveolata</taxon>
        <taxon>Apicomplexa</taxon>
        <taxon>Conoidasida</taxon>
        <taxon>Coccidia</taxon>
        <taxon>Eucoccidiorida</taxon>
        <taxon>Eimeriorina</taxon>
        <taxon>Cryptosporidiidae</taxon>
        <taxon>Cryptosporidium</taxon>
    </lineage>
</organism>
<proteinExistence type="predicted"/>
<evidence type="ECO:0000256" key="1">
    <source>
        <dbReference type="SAM" id="MobiDB-lite"/>
    </source>
</evidence>
<comment type="caution">
    <text evidence="2">The sequence shown here is derived from an EMBL/GenBank/DDBJ whole genome shotgun (WGS) entry which is preliminary data.</text>
</comment>
<accession>A0A9D5DF37</accession>
<sequence>MGSISRRGQLSRDWIPSPNGSGTEYRKIPGASAPANIQNIRVNRGGVEGLSLCVGKVVPGSGLFALLINDPELNVPVHPQLDEWEPLVGSRPDKNLPWVVDGPDNGSFIARDGNLAHARLQVLVKNHHAWDALSTCTAGTLLATDGLHGSWQKRNDNLADLHPLNDGRVKAKTVLHPERVCQNRPEVALGLGDLPDWLLGFWRNSKVTLNWNILLIGIPVSQNSTRITILPTIPAQLKPRDGTLCLLQVLKHLRAGPDGLERFPAGVEQLVRQLGAEDAVLRRDVGLDVGRLPTAFISGGQDDSLPGNDDVAGDRDGVWELTGELQGPRGKACVGGPNLLDEVFHGLGPVYN</sequence>
<feature type="region of interest" description="Disordered" evidence="1">
    <location>
        <begin position="1"/>
        <end position="23"/>
    </location>
</feature>